<evidence type="ECO:0000313" key="7">
    <source>
        <dbReference type="EMBL" id="KAH9326981.1"/>
    </source>
</evidence>
<reference evidence="7 8" key="1">
    <citation type="journal article" date="2021" name="Nat. Plants">
        <title>The Taxus genome provides insights into paclitaxel biosynthesis.</title>
        <authorList>
            <person name="Xiong X."/>
            <person name="Gou J."/>
            <person name="Liao Q."/>
            <person name="Li Y."/>
            <person name="Zhou Q."/>
            <person name="Bi G."/>
            <person name="Li C."/>
            <person name="Du R."/>
            <person name="Wang X."/>
            <person name="Sun T."/>
            <person name="Guo L."/>
            <person name="Liang H."/>
            <person name="Lu P."/>
            <person name="Wu Y."/>
            <person name="Zhang Z."/>
            <person name="Ro D.K."/>
            <person name="Shang Y."/>
            <person name="Huang S."/>
            <person name="Yan J."/>
        </authorList>
    </citation>
    <scope>NUCLEOTIDE SEQUENCE [LARGE SCALE GENOMIC DNA]</scope>
    <source>
        <strain evidence="7">Ta-2019</strain>
    </source>
</reference>
<keyword evidence="8" id="KW-1185">Reference proteome</keyword>
<comment type="caution">
    <text evidence="7">The sequence shown here is derived from an EMBL/GenBank/DDBJ whole genome shotgun (WGS) entry which is preliminary data.</text>
</comment>
<dbReference type="Pfam" id="PF00728">
    <property type="entry name" value="Glyco_hydro_20"/>
    <property type="match status" value="1"/>
</dbReference>
<comment type="catalytic activity">
    <reaction evidence="1">
        <text>Hydrolysis of terminal non-reducing N-acetyl-D-hexosamine residues in N-acetyl-beta-D-hexosaminides.</text>
        <dbReference type="EC" id="3.2.1.52"/>
    </reaction>
</comment>
<keyword evidence="4" id="KW-0732">Signal</keyword>
<dbReference type="EC" id="3.2.1.52" evidence="3"/>
<evidence type="ECO:0000256" key="2">
    <source>
        <dbReference type="ARBA" id="ARBA00006285"/>
    </source>
</evidence>
<organism evidence="7 8">
    <name type="scientific">Taxus chinensis</name>
    <name type="common">Chinese yew</name>
    <name type="synonym">Taxus wallichiana var. chinensis</name>
    <dbReference type="NCBI Taxonomy" id="29808"/>
    <lineage>
        <taxon>Eukaryota</taxon>
        <taxon>Viridiplantae</taxon>
        <taxon>Streptophyta</taxon>
        <taxon>Embryophyta</taxon>
        <taxon>Tracheophyta</taxon>
        <taxon>Spermatophyta</taxon>
        <taxon>Pinopsida</taxon>
        <taxon>Pinidae</taxon>
        <taxon>Conifers II</taxon>
        <taxon>Cupressales</taxon>
        <taxon>Taxaceae</taxon>
        <taxon>Taxus</taxon>
    </lineage>
</organism>
<evidence type="ECO:0000313" key="8">
    <source>
        <dbReference type="Proteomes" id="UP000824469"/>
    </source>
</evidence>
<protein>
    <recommendedName>
        <fullName evidence="3">beta-N-acetylhexosaminidase</fullName>
        <ecNumber evidence="3">3.2.1.52</ecNumber>
    </recommendedName>
</protein>
<dbReference type="InterPro" id="IPR015883">
    <property type="entry name" value="Glyco_hydro_20_cat"/>
</dbReference>
<dbReference type="InterPro" id="IPR025705">
    <property type="entry name" value="Beta_hexosaminidase_sua/sub"/>
</dbReference>
<dbReference type="EMBL" id="JAHRHJ020000002">
    <property type="protein sequence ID" value="KAH9326981.1"/>
    <property type="molecule type" value="Genomic_DNA"/>
</dbReference>
<dbReference type="SUPFAM" id="SSF51445">
    <property type="entry name" value="(Trans)glycosidases"/>
    <property type="match status" value="1"/>
</dbReference>
<keyword evidence="5" id="KW-0378">Hydrolase</keyword>
<evidence type="ECO:0000256" key="4">
    <source>
        <dbReference type="ARBA" id="ARBA00022729"/>
    </source>
</evidence>
<feature type="domain" description="Glycoside hydrolase family 20 catalytic" evidence="6">
    <location>
        <begin position="38"/>
        <end position="81"/>
    </location>
</feature>
<dbReference type="PANTHER" id="PTHR22600">
    <property type="entry name" value="BETA-HEXOSAMINIDASE"/>
    <property type="match status" value="1"/>
</dbReference>
<proteinExistence type="inferred from homology"/>
<dbReference type="InterPro" id="IPR017853">
    <property type="entry name" value="GH"/>
</dbReference>
<dbReference type="PANTHER" id="PTHR22600:SF26">
    <property type="entry name" value="BETA-N-ACETYLHEXOSAMINIDASE"/>
    <property type="match status" value="1"/>
</dbReference>
<evidence type="ECO:0000256" key="3">
    <source>
        <dbReference type="ARBA" id="ARBA00012663"/>
    </source>
</evidence>
<sequence length="113" mass="13031">PRRPRQPFQLRGRQRRIVVRDPSRLGSVFYDYDITFGLSDEEATLVLGGEVVLWSEQADGTVLDVRVWPRASAMAETLWSGNRDTSGKKRYAEATDRLNQWRYRMVGRGAVRC</sequence>
<dbReference type="GO" id="GO:0005975">
    <property type="term" value="P:carbohydrate metabolic process"/>
    <property type="evidence" value="ECO:0007669"/>
    <property type="project" value="InterPro"/>
</dbReference>
<dbReference type="GO" id="GO:0016020">
    <property type="term" value="C:membrane"/>
    <property type="evidence" value="ECO:0007669"/>
    <property type="project" value="TreeGrafter"/>
</dbReference>
<name>A0AA38GR49_TAXCH</name>
<evidence type="ECO:0000256" key="1">
    <source>
        <dbReference type="ARBA" id="ARBA00001231"/>
    </source>
</evidence>
<dbReference type="GO" id="GO:0030203">
    <property type="term" value="P:glycosaminoglycan metabolic process"/>
    <property type="evidence" value="ECO:0007669"/>
    <property type="project" value="TreeGrafter"/>
</dbReference>
<dbReference type="PRINTS" id="PR00738">
    <property type="entry name" value="GLHYDRLASE20"/>
</dbReference>
<evidence type="ECO:0000256" key="5">
    <source>
        <dbReference type="ARBA" id="ARBA00022801"/>
    </source>
</evidence>
<accession>A0AA38GR49</accession>
<evidence type="ECO:0000259" key="6">
    <source>
        <dbReference type="Pfam" id="PF00728"/>
    </source>
</evidence>
<feature type="non-terminal residue" evidence="7">
    <location>
        <position position="1"/>
    </location>
</feature>
<dbReference type="GO" id="GO:0004563">
    <property type="term" value="F:beta-N-acetylhexosaminidase activity"/>
    <property type="evidence" value="ECO:0007669"/>
    <property type="project" value="UniProtKB-EC"/>
</dbReference>
<comment type="similarity">
    <text evidence="2">Belongs to the glycosyl hydrolase 20 family.</text>
</comment>
<dbReference type="Gene3D" id="3.20.20.80">
    <property type="entry name" value="Glycosidases"/>
    <property type="match status" value="1"/>
</dbReference>
<dbReference type="Proteomes" id="UP000824469">
    <property type="component" value="Unassembled WGS sequence"/>
</dbReference>
<gene>
    <name evidence="7" type="ORF">KI387_007159</name>
</gene>
<dbReference type="AlphaFoldDB" id="A0AA38GR49"/>